<dbReference type="Ensembl" id="ENSSDUT00000021241.1">
    <property type="protein sequence ID" value="ENSSDUP00000020864.1"/>
    <property type="gene ID" value="ENSSDUG00000015184.1"/>
</dbReference>
<proteinExistence type="predicted"/>
<accession>A0A3B4UQZ2</accession>
<keyword evidence="3" id="KW-1185">Reference proteome</keyword>
<dbReference type="OMA" id="QATRRWD"/>
<dbReference type="Proteomes" id="UP000261420">
    <property type="component" value="Unplaced"/>
</dbReference>
<dbReference type="Gene3D" id="1.10.533.10">
    <property type="entry name" value="Death Domain, Fas"/>
    <property type="match status" value="1"/>
</dbReference>
<reference evidence="2" key="2">
    <citation type="submission" date="2025-09" db="UniProtKB">
        <authorList>
            <consortium name="Ensembl"/>
        </authorList>
    </citation>
    <scope>IDENTIFICATION</scope>
</reference>
<dbReference type="SMART" id="SM01289">
    <property type="entry name" value="PYRIN"/>
    <property type="match status" value="1"/>
</dbReference>
<name>A0A3B4UQZ2_SERDU</name>
<dbReference type="SUPFAM" id="SSF47986">
    <property type="entry name" value="DEATH domain"/>
    <property type="match status" value="1"/>
</dbReference>
<reference evidence="2" key="1">
    <citation type="submission" date="2025-08" db="UniProtKB">
        <authorList>
            <consortium name="Ensembl"/>
        </authorList>
    </citation>
    <scope>IDENTIFICATION</scope>
</reference>
<dbReference type="PROSITE" id="PS50824">
    <property type="entry name" value="DAPIN"/>
    <property type="match status" value="1"/>
</dbReference>
<sequence>MATLREELLNILLDLSEDQFKLFKFHLRDNGIPRANLEKADRLDTVELMINKYPDRGALELTLMILKKISRNDLRQGCKHENLRYI</sequence>
<dbReference type="Pfam" id="PF02758">
    <property type="entry name" value="PYRIN"/>
    <property type="match status" value="1"/>
</dbReference>
<feature type="domain" description="Pyrin" evidence="1">
    <location>
        <begin position="1"/>
        <end position="84"/>
    </location>
</feature>
<evidence type="ECO:0000313" key="3">
    <source>
        <dbReference type="Proteomes" id="UP000261420"/>
    </source>
</evidence>
<protein>
    <recommendedName>
        <fullName evidence="1">Pyrin domain-containing protein</fullName>
    </recommendedName>
</protein>
<evidence type="ECO:0000259" key="1">
    <source>
        <dbReference type="PROSITE" id="PS50824"/>
    </source>
</evidence>
<dbReference type="InterPro" id="IPR011029">
    <property type="entry name" value="DEATH-like_dom_sf"/>
</dbReference>
<dbReference type="AlphaFoldDB" id="A0A3B4UQZ2"/>
<dbReference type="GeneTree" id="ENSGT00990000204250"/>
<organism evidence="2 3">
    <name type="scientific">Seriola dumerili</name>
    <name type="common">Greater amberjack</name>
    <name type="synonym">Caranx dumerili</name>
    <dbReference type="NCBI Taxonomy" id="41447"/>
    <lineage>
        <taxon>Eukaryota</taxon>
        <taxon>Metazoa</taxon>
        <taxon>Chordata</taxon>
        <taxon>Craniata</taxon>
        <taxon>Vertebrata</taxon>
        <taxon>Euteleostomi</taxon>
        <taxon>Actinopterygii</taxon>
        <taxon>Neopterygii</taxon>
        <taxon>Teleostei</taxon>
        <taxon>Neoteleostei</taxon>
        <taxon>Acanthomorphata</taxon>
        <taxon>Carangaria</taxon>
        <taxon>Carangiformes</taxon>
        <taxon>Carangidae</taxon>
        <taxon>Seriola</taxon>
    </lineage>
</organism>
<dbReference type="InterPro" id="IPR004020">
    <property type="entry name" value="DAPIN"/>
</dbReference>
<evidence type="ECO:0000313" key="2">
    <source>
        <dbReference type="Ensembl" id="ENSSDUP00000020864.1"/>
    </source>
</evidence>